<evidence type="ECO:0000259" key="9">
    <source>
        <dbReference type="Pfam" id="PF03175"/>
    </source>
</evidence>
<name>X1R3T5_9ZZZZ</name>
<dbReference type="InterPro" id="IPR023211">
    <property type="entry name" value="DNA_pol_palm_dom_sf"/>
</dbReference>
<comment type="caution">
    <text evidence="10">The sequence shown here is derived from an EMBL/GenBank/DDBJ whole genome shotgun (WGS) entry which is preliminary data.</text>
</comment>
<reference evidence="10" key="1">
    <citation type="journal article" date="2014" name="Front. Microbiol.">
        <title>High frequency of phylogenetically diverse reductive dehalogenase-homologous genes in deep subseafloor sedimentary metagenomes.</title>
        <authorList>
            <person name="Kawai M."/>
            <person name="Futagami T."/>
            <person name="Toyoda A."/>
            <person name="Takaki Y."/>
            <person name="Nishi S."/>
            <person name="Hori S."/>
            <person name="Arai W."/>
            <person name="Tsubouchi T."/>
            <person name="Morono Y."/>
            <person name="Uchiyama I."/>
            <person name="Ito T."/>
            <person name="Fujiyama A."/>
            <person name="Inagaki F."/>
            <person name="Takami H."/>
        </authorList>
    </citation>
    <scope>NUCLEOTIDE SEQUENCE</scope>
    <source>
        <strain evidence="10">Expedition CK06-06</strain>
    </source>
</reference>
<accession>X1R3T5</accession>
<evidence type="ECO:0000256" key="1">
    <source>
        <dbReference type="ARBA" id="ARBA00005755"/>
    </source>
</evidence>
<dbReference type="GO" id="GO:0003677">
    <property type="term" value="F:DNA binding"/>
    <property type="evidence" value="ECO:0007669"/>
    <property type="project" value="UniProtKB-KW"/>
</dbReference>
<evidence type="ECO:0000256" key="7">
    <source>
        <dbReference type="ARBA" id="ARBA00023125"/>
    </source>
</evidence>
<dbReference type="SUPFAM" id="SSF56672">
    <property type="entry name" value="DNA/RNA polymerases"/>
    <property type="match status" value="1"/>
</dbReference>
<keyword evidence="3" id="KW-0808">Transferase</keyword>
<gene>
    <name evidence="10" type="ORF">S06H3_58903</name>
</gene>
<keyword evidence="6" id="KW-0239">DNA-directed DNA polymerase</keyword>
<keyword evidence="4" id="KW-0548">Nucleotidyltransferase</keyword>
<keyword evidence="5" id="KW-0235">DNA replication</keyword>
<dbReference type="GO" id="GO:0003887">
    <property type="term" value="F:DNA-directed DNA polymerase activity"/>
    <property type="evidence" value="ECO:0007669"/>
    <property type="project" value="UniProtKB-KW"/>
</dbReference>
<keyword evidence="7" id="KW-0238">DNA-binding</keyword>
<dbReference type="EC" id="2.7.7.7" evidence="2"/>
<dbReference type="InterPro" id="IPR004868">
    <property type="entry name" value="DNA-dir_DNA_pol_B_mt/vir"/>
</dbReference>
<dbReference type="GO" id="GO:0000166">
    <property type="term" value="F:nucleotide binding"/>
    <property type="evidence" value="ECO:0007669"/>
    <property type="project" value="InterPro"/>
</dbReference>
<dbReference type="InterPro" id="IPR043502">
    <property type="entry name" value="DNA/RNA_pol_sf"/>
</dbReference>
<organism evidence="10">
    <name type="scientific">marine sediment metagenome</name>
    <dbReference type="NCBI Taxonomy" id="412755"/>
    <lineage>
        <taxon>unclassified sequences</taxon>
        <taxon>metagenomes</taxon>
        <taxon>ecological metagenomes</taxon>
    </lineage>
</organism>
<dbReference type="PANTHER" id="PTHR33568:SF3">
    <property type="entry name" value="DNA-DIRECTED DNA POLYMERASE"/>
    <property type="match status" value="1"/>
</dbReference>
<evidence type="ECO:0000256" key="8">
    <source>
        <dbReference type="ARBA" id="ARBA00049244"/>
    </source>
</evidence>
<feature type="non-terminal residue" evidence="10">
    <location>
        <position position="168"/>
    </location>
</feature>
<dbReference type="PANTHER" id="PTHR33568">
    <property type="entry name" value="DNA POLYMERASE"/>
    <property type="match status" value="1"/>
</dbReference>
<proteinExistence type="inferred from homology"/>
<comment type="catalytic activity">
    <reaction evidence="8">
        <text>DNA(n) + a 2'-deoxyribonucleoside 5'-triphosphate = DNA(n+1) + diphosphate</text>
        <dbReference type="Rhea" id="RHEA:22508"/>
        <dbReference type="Rhea" id="RHEA-COMP:17339"/>
        <dbReference type="Rhea" id="RHEA-COMP:17340"/>
        <dbReference type="ChEBI" id="CHEBI:33019"/>
        <dbReference type="ChEBI" id="CHEBI:61560"/>
        <dbReference type="ChEBI" id="CHEBI:173112"/>
        <dbReference type="EC" id="2.7.7.7"/>
    </reaction>
</comment>
<feature type="domain" description="DNA-directed DNA polymerase family B mitochondria/virus" evidence="9">
    <location>
        <begin position="2"/>
        <end position="164"/>
    </location>
</feature>
<evidence type="ECO:0000256" key="5">
    <source>
        <dbReference type="ARBA" id="ARBA00022705"/>
    </source>
</evidence>
<dbReference type="GO" id="GO:0006260">
    <property type="term" value="P:DNA replication"/>
    <property type="evidence" value="ECO:0007669"/>
    <property type="project" value="UniProtKB-KW"/>
</dbReference>
<evidence type="ECO:0000313" key="10">
    <source>
        <dbReference type="EMBL" id="GAI57775.1"/>
    </source>
</evidence>
<dbReference type="EMBL" id="BARV01038188">
    <property type="protein sequence ID" value="GAI57775.1"/>
    <property type="molecule type" value="Genomic_DNA"/>
</dbReference>
<evidence type="ECO:0000256" key="4">
    <source>
        <dbReference type="ARBA" id="ARBA00022695"/>
    </source>
</evidence>
<evidence type="ECO:0000256" key="6">
    <source>
        <dbReference type="ARBA" id="ARBA00022932"/>
    </source>
</evidence>
<evidence type="ECO:0000256" key="2">
    <source>
        <dbReference type="ARBA" id="ARBA00012417"/>
    </source>
</evidence>
<evidence type="ECO:0000256" key="3">
    <source>
        <dbReference type="ARBA" id="ARBA00022679"/>
    </source>
</evidence>
<sequence length="168" mass="19678">MKKKIFVHEDNEILELERQSYFGGRCECFQIGKLKKGNYYKLDINSMYPYIMKENDYPLKHIKTGTDIDAKVLLKASSIYCYVAKCEIETDIPVYAYRENKKLIFPTGRFTTVLTTGSLLYAIKAGHVKKVLQVACYRKANIFHDFVDYFYNKRLEYRAAKNPAFAYV</sequence>
<dbReference type="AlphaFoldDB" id="X1R3T5"/>
<dbReference type="Gene3D" id="3.90.1600.10">
    <property type="entry name" value="Palm domain of DNA polymerase"/>
    <property type="match status" value="1"/>
</dbReference>
<protein>
    <recommendedName>
        <fullName evidence="2">DNA-directed DNA polymerase</fullName>
        <ecNumber evidence="2">2.7.7.7</ecNumber>
    </recommendedName>
</protein>
<comment type="similarity">
    <text evidence="1">Belongs to the DNA polymerase type-B family.</text>
</comment>
<dbReference type="Pfam" id="PF03175">
    <property type="entry name" value="DNA_pol_B_2"/>
    <property type="match status" value="1"/>
</dbReference>